<protein>
    <submittedName>
        <fullName evidence="7">LysE family transporter</fullName>
    </submittedName>
</protein>
<dbReference type="Proteomes" id="UP001597508">
    <property type="component" value="Unassembled WGS sequence"/>
</dbReference>
<sequence length="205" mass="23048">MGILFHFLLGFITSFLGTIFPSMLSMTTVKISIRETKKKAVSFAFGVSFIVIGQAYVAVAFSKILLSNPAYLHTLQKIGTVVFTGLTIFFFYQAFKVQKKKEGQERKIKGVVSGMLFSLLNMFAIPFYFGVTSSLAMMDWYEFLPLNNLCFVLGSSLGTFSLLSLYVRLAKRIEKRMLWLANKMDYILGTVTALVAIFNLIDLTT</sequence>
<evidence type="ECO:0000313" key="8">
    <source>
        <dbReference type="Proteomes" id="UP001597508"/>
    </source>
</evidence>
<gene>
    <name evidence="7" type="ORF">ACFSRZ_06125</name>
</gene>
<accession>A0ABW5LQB1</accession>
<keyword evidence="8" id="KW-1185">Reference proteome</keyword>
<dbReference type="RefSeq" id="WP_379665650.1">
    <property type="nucleotide sequence ID" value="NZ_JBHULH010000003.1"/>
</dbReference>
<evidence type="ECO:0000256" key="3">
    <source>
        <dbReference type="ARBA" id="ARBA00022692"/>
    </source>
</evidence>
<feature type="transmembrane region" description="Helical" evidence="6">
    <location>
        <begin position="143"/>
        <end position="163"/>
    </location>
</feature>
<keyword evidence="5 6" id="KW-0472">Membrane</keyword>
<comment type="caution">
    <text evidence="7">The sequence shown here is derived from an EMBL/GenBank/DDBJ whole genome shotgun (WGS) entry which is preliminary data.</text>
</comment>
<evidence type="ECO:0000256" key="2">
    <source>
        <dbReference type="ARBA" id="ARBA00022475"/>
    </source>
</evidence>
<evidence type="ECO:0000313" key="7">
    <source>
        <dbReference type="EMBL" id="MFD2566940.1"/>
    </source>
</evidence>
<evidence type="ECO:0000256" key="5">
    <source>
        <dbReference type="ARBA" id="ARBA00023136"/>
    </source>
</evidence>
<evidence type="ECO:0000256" key="1">
    <source>
        <dbReference type="ARBA" id="ARBA00004651"/>
    </source>
</evidence>
<name>A0ABW5LQB1_9FLAO</name>
<dbReference type="EMBL" id="JBHULH010000003">
    <property type="protein sequence ID" value="MFD2566940.1"/>
    <property type="molecule type" value="Genomic_DNA"/>
</dbReference>
<feature type="transmembrane region" description="Helical" evidence="6">
    <location>
        <begin position="41"/>
        <end position="66"/>
    </location>
</feature>
<comment type="subcellular location">
    <subcellularLocation>
        <location evidence="1">Cell membrane</location>
        <topology evidence="1">Multi-pass membrane protein</topology>
    </subcellularLocation>
</comment>
<keyword evidence="4 6" id="KW-1133">Transmembrane helix</keyword>
<proteinExistence type="predicted"/>
<feature type="transmembrane region" description="Helical" evidence="6">
    <location>
        <begin position="116"/>
        <end position="137"/>
    </location>
</feature>
<dbReference type="InterPro" id="IPR001123">
    <property type="entry name" value="LeuE-type"/>
</dbReference>
<organism evidence="7 8">
    <name type="scientific">Pseudotenacibaculum haliotis</name>
    <dbReference type="NCBI Taxonomy" id="1862138"/>
    <lineage>
        <taxon>Bacteria</taxon>
        <taxon>Pseudomonadati</taxon>
        <taxon>Bacteroidota</taxon>
        <taxon>Flavobacteriia</taxon>
        <taxon>Flavobacteriales</taxon>
        <taxon>Flavobacteriaceae</taxon>
        <taxon>Pseudotenacibaculum</taxon>
    </lineage>
</organism>
<evidence type="ECO:0000256" key="6">
    <source>
        <dbReference type="SAM" id="Phobius"/>
    </source>
</evidence>
<evidence type="ECO:0000256" key="4">
    <source>
        <dbReference type="ARBA" id="ARBA00022989"/>
    </source>
</evidence>
<feature type="transmembrane region" description="Helical" evidence="6">
    <location>
        <begin position="184"/>
        <end position="201"/>
    </location>
</feature>
<keyword evidence="2" id="KW-1003">Cell membrane</keyword>
<keyword evidence="3 6" id="KW-0812">Transmembrane</keyword>
<feature type="transmembrane region" description="Helical" evidence="6">
    <location>
        <begin position="6"/>
        <end position="29"/>
    </location>
</feature>
<reference evidence="8" key="1">
    <citation type="journal article" date="2019" name="Int. J. Syst. Evol. Microbiol.">
        <title>The Global Catalogue of Microorganisms (GCM) 10K type strain sequencing project: providing services to taxonomists for standard genome sequencing and annotation.</title>
        <authorList>
            <consortium name="The Broad Institute Genomics Platform"/>
            <consortium name="The Broad Institute Genome Sequencing Center for Infectious Disease"/>
            <person name="Wu L."/>
            <person name="Ma J."/>
        </authorList>
    </citation>
    <scope>NUCLEOTIDE SEQUENCE [LARGE SCALE GENOMIC DNA]</scope>
    <source>
        <strain evidence="8">KCTC 52127</strain>
    </source>
</reference>
<dbReference type="Pfam" id="PF01810">
    <property type="entry name" value="LysE"/>
    <property type="match status" value="1"/>
</dbReference>
<feature type="transmembrane region" description="Helical" evidence="6">
    <location>
        <begin position="78"/>
        <end position="95"/>
    </location>
</feature>